<protein>
    <submittedName>
        <fullName evidence="2">Uncharacterized protein</fullName>
    </submittedName>
</protein>
<sequence length="178" mass="20083">MSKTVQNFIYLALTAITVVGGYIFLRLSYKISDSFPFTQEIILIVLGTVATILITALLLNKQTEVELHKEQQVRFLELKSDVYQDLLQHLENVMIDGKTDHRDAVRLQFLSHRLALVASPEILAEFENFLKAYQTAVADQAVSSSDSNAINRALAELTIRIRKDLIGEQDKASHIHTD</sequence>
<keyword evidence="1" id="KW-1133">Transmembrane helix</keyword>
<dbReference type="Proteomes" id="UP000885830">
    <property type="component" value="Unassembled WGS sequence"/>
</dbReference>
<comment type="caution">
    <text evidence="2">The sequence shown here is derived from an EMBL/GenBank/DDBJ whole genome shotgun (WGS) entry which is preliminary data.</text>
</comment>
<dbReference type="EMBL" id="DRMJ01000097">
    <property type="protein sequence ID" value="HHL42367.1"/>
    <property type="molecule type" value="Genomic_DNA"/>
</dbReference>
<reference evidence="2" key="1">
    <citation type="journal article" date="2020" name="mSystems">
        <title>Genome- and Community-Level Interaction Insights into Carbon Utilization and Element Cycling Functions of Hydrothermarchaeota in Hydrothermal Sediment.</title>
        <authorList>
            <person name="Zhou Z."/>
            <person name="Liu Y."/>
            <person name="Xu W."/>
            <person name="Pan J."/>
            <person name="Luo Z.H."/>
            <person name="Li M."/>
        </authorList>
    </citation>
    <scope>NUCLEOTIDE SEQUENCE [LARGE SCALE GENOMIC DNA]</scope>
    <source>
        <strain evidence="2">HyVt-485</strain>
    </source>
</reference>
<organism evidence="2">
    <name type="scientific">Hellea balneolensis</name>
    <dbReference type="NCBI Taxonomy" id="287478"/>
    <lineage>
        <taxon>Bacteria</taxon>
        <taxon>Pseudomonadati</taxon>
        <taxon>Pseudomonadota</taxon>
        <taxon>Alphaproteobacteria</taxon>
        <taxon>Maricaulales</taxon>
        <taxon>Robiginitomaculaceae</taxon>
        <taxon>Hellea</taxon>
    </lineage>
</organism>
<keyword evidence="1" id="KW-0472">Membrane</keyword>
<dbReference type="AlphaFoldDB" id="A0A7C5R789"/>
<keyword evidence="1" id="KW-0812">Transmembrane</keyword>
<proteinExistence type="predicted"/>
<name>A0A7C5R789_9PROT</name>
<accession>A0A7C5R789</accession>
<feature type="transmembrane region" description="Helical" evidence="1">
    <location>
        <begin position="41"/>
        <end position="59"/>
    </location>
</feature>
<feature type="non-terminal residue" evidence="2">
    <location>
        <position position="178"/>
    </location>
</feature>
<evidence type="ECO:0000313" key="2">
    <source>
        <dbReference type="EMBL" id="HHL42367.1"/>
    </source>
</evidence>
<feature type="transmembrane region" description="Helical" evidence="1">
    <location>
        <begin position="7"/>
        <end position="29"/>
    </location>
</feature>
<gene>
    <name evidence="2" type="ORF">ENJ42_02010</name>
</gene>
<evidence type="ECO:0000256" key="1">
    <source>
        <dbReference type="SAM" id="Phobius"/>
    </source>
</evidence>